<evidence type="ECO:0000256" key="7">
    <source>
        <dbReference type="ARBA" id="ARBA00022490"/>
    </source>
</evidence>
<evidence type="ECO:0000313" key="17">
    <source>
        <dbReference type="EMBL" id="OHA40033.1"/>
    </source>
</evidence>
<reference evidence="17 18" key="1">
    <citation type="journal article" date="2016" name="Nat. Commun.">
        <title>Thousands of microbial genomes shed light on interconnected biogeochemical processes in an aquifer system.</title>
        <authorList>
            <person name="Anantharaman K."/>
            <person name="Brown C.T."/>
            <person name="Hug L.A."/>
            <person name="Sharon I."/>
            <person name="Castelle C.J."/>
            <person name="Probst A.J."/>
            <person name="Thomas B.C."/>
            <person name="Singh A."/>
            <person name="Wilkins M.J."/>
            <person name="Karaoz U."/>
            <person name="Brodie E.L."/>
            <person name="Williams K.H."/>
            <person name="Hubbard S.S."/>
            <person name="Banfield J.F."/>
        </authorList>
    </citation>
    <scope>NUCLEOTIDE SEQUENCE [LARGE SCALE GENOMIC DNA]</scope>
</reference>
<keyword evidence="7" id="KW-0963">Cytoplasm</keyword>
<evidence type="ECO:0000256" key="9">
    <source>
        <dbReference type="ARBA" id="ARBA00022679"/>
    </source>
</evidence>
<accession>A0A1G2NVG3</accession>
<protein>
    <recommendedName>
        <fullName evidence="6">tRNA (guanine-N(1)-)-methyltransferase</fullName>
        <ecNumber evidence="5">2.1.1.228</ecNumber>
    </recommendedName>
    <alternativeName>
        <fullName evidence="12">M1G-methyltransferase</fullName>
    </alternativeName>
    <alternativeName>
        <fullName evidence="13">tRNA [GM37] methyltransferase</fullName>
    </alternativeName>
</protein>
<evidence type="ECO:0000256" key="3">
    <source>
        <dbReference type="ARBA" id="ARBA00007630"/>
    </source>
</evidence>
<dbReference type="EC" id="2.1.1.228" evidence="5"/>
<dbReference type="Gene3D" id="1.10.1270.20">
    <property type="entry name" value="tRNA(m1g37)methyltransferase, domain 2"/>
    <property type="match status" value="1"/>
</dbReference>
<evidence type="ECO:0000256" key="13">
    <source>
        <dbReference type="ARBA" id="ARBA00033392"/>
    </source>
</evidence>
<comment type="caution">
    <text evidence="17">The sequence shown here is derived from an EMBL/GenBank/DDBJ whole genome shotgun (WGS) entry which is preliminary data.</text>
</comment>
<dbReference type="InterPro" id="IPR029026">
    <property type="entry name" value="tRNA_m1G_MTases_N"/>
</dbReference>
<proteinExistence type="inferred from homology"/>
<evidence type="ECO:0000256" key="2">
    <source>
        <dbReference type="ARBA" id="ARBA00004496"/>
    </source>
</evidence>
<dbReference type="InterPro" id="IPR016009">
    <property type="entry name" value="tRNA_MeTrfase_TRMD/TRM10"/>
</dbReference>
<evidence type="ECO:0000313" key="18">
    <source>
        <dbReference type="Proteomes" id="UP000176429"/>
    </source>
</evidence>
<evidence type="ECO:0000256" key="5">
    <source>
        <dbReference type="ARBA" id="ARBA00012807"/>
    </source>
</evidence>
<comment type="subcellular location">
    <subcellularLocation>
        <location evidence="2">Cytoplasm</location>
    </subcellularLocation>
</comment>
<evidence type="ECO:0000256" key="1">
    <source>
        <dbReference type="ARBA" id="ARBA00002634"/>
    </source>
</evidence>
<feature type="binding site" evidence="15">
    <location>
        <position position="122"/>
    </location>
    <ligand>
        <name>S-adenosyl-L-methionine</name>
        <dbReference type="ChEBI" id="CHEBI:59789"/>
    </ligand>
</feature>
<dbReference type="PANTHER" id="PTHR46417:SF1">
    <property type="entry name" value="TRNA (GUANINE-N(1)-)-METHYLTRANSFERASE"/>
    <property type="match status" value="1"/>
</dbReference>
<evidence type="ECO:0000256" key="15">
    <source>
        <dbReference type="PIRSR" id="PIRSR000386-1"/>
    </source>
</evidence>
<evidence type="ECO:0000256" key="10">
    <source>
        <dbReference type="ARBA" id="ARBA00022691"/>
    </source>
</evidence>
<gene>
    <name evidence="17" type="ORF">A3H68_03770</name>
</gene>
<evidence type="ECO:0000256" key="4">
    <source>
        <dbReference type="ARBA" id="ARBA00011738"/>
    </source>
</evidence>
<dbReference type="GO" id="GO:0005829">
    <property type="term" value="C:cytosol"/>
    <property type="evidence" value="ECO:0007669"/>
    <property type="project" value="TreeGrafter"/>
</dbReference>
<keyword evidence="8" id="KW-0489">Methyltransferase</keyword>
<dbReference type="GO" id="GO:0002939">
    <property type="term" value="P:tRNA N1-guanine methylation"/>
    <property type="evidence" value="ECO:0007669"/>
    <property type="project" value="TreeGrafter"/>
</dbReference>
<dbReference type="AlphaFoldDB" id="A0A1G2NVG3"/>
<evidence type="ECO:0000259" key="16">
    <source>
        <dbReference type="Pfam" id="PF01746"/>
    </source>
</evidence>
<organism evidence="17 18">
    <name type="scientific">Candidatus Taylorbacteria bacterium RIFCSPLOWO2_02_FULL_46_40</name>
    <dbReference type="NCBI Taxonomy" id="1802329"/>
    <lineage>
        <taxon>Bacteria</taxon>
        <taxon>Candidatus Tayloriibacteriota</taxon>
    </lineage>
</organism>
<evidence type="ECO:0000256" key="14">
    <source>
        <dbReference type="ARBA" id="ARBA00047783"/>
    </source>
</evidence>
<keyword evidence="10 15" id="KW-0949">S-adenosyl-L-methionine</keyword>
<comment type="function">
    <text evidence="1">Specifically methylates guanosine-37 in various tRNAs.</text>
</comment>
<evidence type="ECO:0000256" key="6">
    <source>
        <dbReference type="ARBA" id="ARBA00014679"/>
    </source>
</evidence>
<dbReference type="EMBL" id="MHSH01000055">
    <property type="protein sequence ID" value="OHA40033.1"/>
    <property type="molecule type" value="Genomic_DNA"/>
</dbReference>
<dbReference type="InterPro" id="IPR023148">
    <property type="entry name" value="tRNA_m1G_MeTrfase_C_sf"/>
</dbReference>
<keyword evidence="9" id="KW-0808">Transferase</keyword>
<sequence length="220" mass="24462">MIFRIITLFPQMFDSYLSESILARAIKNKTIVVKFYNPRDFTENKWRRIDRPPYGGGPGLVIEAMPVVSAIATALEDSKKGKTRSARKPATIIMLSAAAKQFNNLNAEKIRKGGGDVIIICGRYEGIDARVKKIFKAKEFAVGNSILTGGEVPAMALVDAISRRIPGVLGNIDSIEENRAASSDVYTRPEVFVYKGKKYKVPKVLLTGNHRKIEEWRSSN</sequence>
<dbReference type="InterPro" id="IPR029028">
    <property type="entry name" value="Alpha/beta_knot_MTases"/>
</dbReference>
<comment type="subunit">
    <text evidence="4">Homodimer.</text>
</comment>
<evidence type="ECO:0000256" key="11">
    <source>
        <dbReference type="ARBA" id="ARBA00022694"/>
    </source>
</evidence>
<dbReference type="PANTHER" id="PTHR46417">
    <property type="entry name" value="TRNA (GUANINE-N(1)-)-METHYLTRANSFERASE"/>
    <property type="match status" value="1"/>
</dbReference>
<dbReference type="InterPro" id="IPR002649">
    <property type="entry name" value="tRNA_m1G_MeTrfase_TrmD"/>
</dbReference>
<name>A0A1G2NVG3_9BACT</name>
<dbReference type="GO" id="GO:0052906">
    <property type="term" value="F:tRNA (guanine(37)-N1)-methyltransferase activity"/>
    <property type="evidence" value="ECO:0007669"/>
    <property type="project" value="UniProtKB-EC"/>
</dbReference>
<dbReference type="Gene3D" id="3.40.1280.10">
    <property type="match status" value="1"/>
</dbReference>
<dbReference type="Proteomes" id="UP000176429">
    <property type="component" value="Unassembled WGS sequence"/>
</dbReference>
<comment type="similarity">
    <text evidence="3">Belongs to the RNA methyltransferase TrmD family.</text>
</comment>
<comment type="catalytic activity">
    <reaction evidence="14">
        <text>guanosine(37) in tRNA + S-adenosyl-L-methionine = N(1)-methylguanosine(37) in tRNA + S-adenosyl-L-homocysteine + H(+)</text>
        <dbReference type="Rhea" id="RHEA:36899"/>
        <dbReference type="Rhea" id="RHEA-COMP:10145"/>
        <dbReference type="Rhea" id="RHEA-COMP:10147"/>
        <dbReference type="ChEBI" id="CHEBI:15378"/>
        <dbReference type="ChEBI" id="CHEBI:57856"/>
        <dbReference type="ChEBI" id="CHEBI:59789"/>
        <dbReference type="ChEBI" id="CHEBI:73542"/>
        <dbReference type="ChEBI" id="CHEBI:74269"/>
        <dbReference type="EC" id="2.1.1.228"/>
    </reaction>
</comment>
<dbReference type="PIRSF" id="PIRSF000386">
    <property type="entry name" value="tRNA_mtase"/>
    <property type="match status" value="1"/>
</dbReference>
<keyword evidence="11" id="KW-0819">tRNA processing</keyword>
<feature type="domain" description="tRNA methyltransferase TRMD/TRM10-type" evidence="16">
    <location>
        <begin position="1"/>
        <end position="218"/>
    </location>
</feature>
<dbReference type="Pfam" id="PF01746">
    <property type="entry name" value="tRNA_m1G_MT"/>
    <property type="match status" value="1"/>
</dbReference>
<evidence type="ECO:0000256" key="12">
    <source>
        <dbReference type="ARBA" id="ARBA00029736"/>
    </source>
</evidence>
<dbReference type="SUPFAM" id="SSF75217">
    <property type="entry name" value="alpha/beta knot"/>
    <property type="match status" value="1"/>
</dbReference>
<evidence type="ECO:0000256" key="8">
    <source>
        <dbReference type="ARBA" id="ARBA00022603"/>
    </source>
</evidence>